<dbReference type="Pfam" id="PF19546">
    <property type="entry name" value="DUF6070"/>
    <property type="match status" value="1"/>
</dbReference>
<dbReference type="InterPro" id="IPR045714">
    <property type="entry name" value="DUF6070"/>
</dbReference>
<reference evidence="1 2" key="1">
    <citation type="submission" date="2018-08" db="EMBL/GenBank/DDBJ databases">
        <title>A genome reference for cultivated species of the human gut microbiota.</title>
        <authorList>
            <person name="Zou Y."/>
            <person name="Xue W."/>
            <person name="Luo G."/>
        </authorList>
    </citation>
    <scope>NUCLEOTIDE SEQUENCE [LARGE SCALE GENOMIC DNA]</scope>
    <source>
        <strain evidence="1 2">AM27-11</strain>
    </source>
</reference>
<gene>
    <name evidence="1" type="ORF">DW707_11095</name>
</gene>
<evidence type="ECO:0000313" key="1">
    <source>
        <dbReference type="EMBL" id="RHE96650.1"/>
    </source>
</evidence>
<sequence length="109" mass="12292">MKCKSEFDEEAKMYAWAPLGCGNYAPNFFGTSVPEVVEVRENPDGTVTLTVNAVCDMVICDDALITHDLTVKFKEDGSFQYLGNEIRKEDRNNVPEYQYRVKGEIKNGS</sequence>
<dbReference type="Proteomes" id="UP000286271">
    <property type="component" value="Unassembled WGS sequence"/>
</dbReference>
<proteinExistence type="predicted"/>
<dbReference type="RefSeq" id="WP_106492073.1">
    <property type="nucleotide sequence ID" value="NZ_DBFJSD010000046.1"/>
</dbReference>
<organism evidence="1 2">
    <name type="scientific">Roseburia inulinivorans</name>
    <dbReference type="NCBI Taxonomy" id="360807"/>
    <lineage>
        <taxon>Bacteria</taxon>
        <taxon>Bacillati</taxon>
        <taxon>Bacillota</taxon>
        <taxon>Clostridia</taxon>
        <taxon>Lachnospirales</taxon>
        <taxon>Lachnospiraceae</taxon>
        <taxon>Roseburia</taxon>
    </lineage>
</organism>
<name>A0A3R6CPX2_9FIRM</name>
<evidence type="ECO:0000313" key="2">
    <source>
        <dbReference type="Proteomes" id="UP000286271"/>
    </source>
</evidence>
<dbReference type="EMBL" id="QSKW01000017">
    <property type="protein sequence ID" value="RHE96650.1"/>
    <property type="molecule type" value="Genomic_DNA"/>
</dbReference>
<protein>
    <submittedName>
        <fullName evidence="1">Uncharacterized protein</fullName>
    </submittedName>
</protein>
<accession>A0A3R6CPX2</accession>
<dbReference type="AlphaFoldDB" id="A0A3R6CPX2"/>
<comment type="caution">
    <text evidence="1">The sequence shown here is derived from an EMBL/GenBank/DDBJ whole genome shotgun (WGS) entry which is preliminary data.</text>
</comment>